<gene>
    <name evidence="2" type="ORF">Pan54_37620</name>
</gene>
<protein>
    <recommendedName>
        <fullName evidence="4">MraY-like glycosyltransferase</fullName>
    </recommendedName>
</protein>
<dbReference type="Proteomes" id="UP000316095">
    <property type="component" value="Unassembled WGS sequence"/>
</dbReference>
<dbReference type="OrthoDB" id="9801061at2"/>
<evidence type="ECO:0000256" key="1">
    <source>
        <dbReference type="SAM" id="Phobius"/>
    </source>
</evidence>
<reference evidence="2 3" key="1">
    <citation type="submission" date="2019-02" db="EMBL/GenBank/DDBJ databases">
        <title>Deep-cultivation of Planctomycetes and their phenomic and genomic characterization uncovers novel biology.</title>
        <authorList>
            <person name="Wiegand S."/>
            <person name="Jogler M."/>
            <person name="Boedeker C."/>
            <person name="Pinto D."/>
            <person name="Vollmers J."/>
            <person name="Rivas-Marin E."/>
            <person name="Kohn T."/>
            <person name="Peeters S.H."/>
            <person name="Heuer A."/>
            <person name="Rast P."/>
            <person name="Oberbeckmann S."/>
            <person name="Bunk B."/>
            <person name="Jeske O."/>
            <person name="Meyerdierks A."/>
            <person name="Storesund J.E."/>
            <person name="Kallscheuer N."/>
            <person name="Luecker S."/>
            <person name="Lage O.M."/>
            <person name="Pohl T."/>
            <person name="Merkel B.J."/>
            <person name="Hornburger P."/>
            <person name="Mueller R.-W."/>
            <person name="Bruemmer F."/>
            <person name="Labrenz M."/>
            <person name="Spormann A.M."/>
            <person name="Op Den Camp H."/>
            <person name="Overmann J."/>
            <person name="Amann R."/>
            <person name="Jetten M.S.M."/>
            <person name="Mascher T."/>
            <person name="Medema M.H."/>
            <person name="Devos D.P."/>
            <person name="Kaster A.-K."/>
            <person name="Ovreas L."/>
            <person name="Rohde M."/>
            <person name="Galperin M.Y."/>
            <person name="Jogler C."/>
        </authorList>
    </citation>
    <scope>NUCLEOTIDE SEQUENCE [LARGE SCALE GENOMIC DNA]</scope>
    <source>
        <strain evidence="2 3">Pan54</strain>
    </source>
</reference>
<feature type="transmembrane region" description="Helical" evidence="1">
    <location>
        <begin position="76"/>
        <end position="95"/>
    </location>
</feature>
<sequence length="392" mass="45742">MNTEQPQVPDDFQQAWQAQSSKTRLTIDADLLIREFLRNQSGFQNTIFWRDFREVAIALIMIPVWIYLGIANALPWTWYLTIPVLIWIAGFMIVYRMRYMQKPSEIDEPLIKCVQRSLIEQENQIWLLRNLVWWYLLPPTLSIMAFFAQVIFTPDIPLVDAGGWSDFLARLIVFLSMSLLVIVIYYFVYLINQQAVKTQLEPRRLELLELLKSLEDESNGGINGEYPLLTGPNSFTVSPRRSFASYLLAAIITLLGMSGILYVAYHLDDMILHEINEEYPKLSPFAAVRWEEDQPEVKVDKEWYRLISINDIPSEEIVTYSQETFGDLWQKRFEEDLVELLTRMGHEPGNNVTLVVESPRTSEKQVLKDVLMTRENRRAIRNTAQAQEQKLP</sequence>
<keyword evidence="1" id="KW-1133">Transmembrane helix</keyword>
<dbReference type="RefSeq" id="WP_146504809.1">
    <property type="nucleotide sequence ID" value="NZ_SJPG01000001.1"/>
</dbReference>
<feature type="transmembrane region" description="Helical" evidence="1">
    <location>
        <begin position="131"/>
        <end position="152"/>
    </location>
</feature>
<organism evidence="2 3">
    <name type="scientific">Rubinisphaera italica</name>
    <dbReference type="NCBI Taxonomy" id="2527969"/>
    <lineage>
        <taxon>Bacteria</taxon>
        <taxon>Pseudomonadati</taxon>
        <taxon>Planctomycetota</taxon>
        <taxon>Planctomycetia</taxon>
        <taxon>Planctomycetales</taxon>
        <taxon>Planctomycetaceae</taxon>
        <taxon>Rubinisphaera</taxon>
    </lineage>
</organism>
<keyword evidence="1" id="KW-0812">Transmembrane</keyword>
<keyword evidence="1" id="KW-0472">Membrane</keyword>
<keyword evidence="3" id="KW-1185">Reference proteome</keyword>
<evidence type="ECO:0000313" key="2">
    <source>
        <dbReference type="EMBL" id="TWT63011.1"/>
    </source>
</evidence>
<name>A0A5C5XKQ2_9PLAN</name>
<evidence type="ECO:0008006" key="4">
    <source>
        <dbReference type="Google" id="ProtNLM"/>
    </source>
</evidence>
<dbReference type="AlphaFoldDB" id="A0A5C5XKQ2"/>
<feature type="transmembrane region" description="Helical" evidence="1">
    <location>
        <begin position="52"/>
        <end position="70"/>
    </location>
</feature>
<accession>A0A5C5XKQ2</accession>
<feature type="transmembrane region" description="Helical" evidence="1">
    <location>
        <begin position="243"/>
        <end position="265"/>
    </location>
</feature>
<comment type="caution">
    <text evidence="2">The sequence shown here is derived from an EMBL/GenBank/DDBJ whole genome shotgun (WGS) entry which is preliminary data.</text>
</comment>
<evidence type="ECO:0000313" key="3">
    <source>
        <dbReference type="Proteomes" id="UP000316095"/>
    </source>
</evidence>
<feature type="transmembrane region" description="Helical" evidence="1">
    <location>
        <begin position="167"/>
        <end position="188"/>
    </location>
</feature>
<proteinExistence type="predicted"/>
<dbReference type="EMBL" id="SJPG01000001">
    <property type="protein sequence ID" value="TWT63011.1"/>
    <property type="molecule type" value="Genomic_DNA"/>
</dbReference>